<accession>A0A0L0T1Y9</accession>
<dbReference type="AlphaFoldDB" id="A0A0L0T1Y9"/>
<organism evidence="2 3">
    <name type="scientific">Allomyces macrogynus (strain ATCC 38327)</name>
    <name type="common">Allomyces javanicus var. macrogynus</name>
    <dbReference type="NCBI Taxonomy" id="578462"/>
    <lineage>
        <taxon>Eukaryota</taxon>
        <taxon>Fungi</taxon>
        <taxon>Fungi incertae sedis</taxon>
        <taxon>Blastocladiomycota</taxon>
        <taxon>Blastocladiomycetes</taxon>
        <taxon>Blastocladiales</taxon>
        <taxon>Blastocladiaceae</taxon>
        <taxon>Allomyces</taxon>
    </lineage>
</organism>
<dbReference type="VEuPathDB" id="FungiDB:AMAG_12756"/>
<reference evidence="3" key="2">
    <citation type="submission" date="2009-11" db="EMBL/GenBank/DDBJ databases">
        <title>The Genome Sequence of Allomyces macrogynus strain ATCC 38327.</title>
        <authorList>
            <consortium name="The Broad Institute Genome Sequencing Platform"/>
            <person name="Russ C."/>
            <person name="Cuomo C."/>
            <person name="Shea T."/>
            <person name="Young S.K."/>
            <person name="Zeng Q."/>
            <person name="Koehrsen M."/>
            <person name="Haas B."/>
            <person name="Borodovsky M."/>
            <person name="Guigo R."/>
            <person name="Alvarado L."/>
            <person name="Berlin A."/>
            <person name="Borenstein D."/>
            <person name="Chen Z."/>
            <person name="Engels R."/>
            <person name="Freedman E."/>
            <person name="Gellesch M."/>
            <person name="Goldberg J."/>
            <person name="Griggs A."/>
            <person name="Gujja S."/>
            <person name="Heiman D."/>
            <person name="Hepburn T."/>
            <person name="Howarth C."/>
            <person name="Jen D."/>
            <person name="Larson L."/>
            <person name="Lewis B."/>
            <person name="Mehta T."/>
            <person name="Park D."/>
            <person name="Pearson M."/>
            <person name="Roberts A."/>
            <person name="Saif S."/>
            <person name="Shenoy N."/>
            <person name="Sisk P."/>
            <person name="Stolte C."/>
            <person name="Sykes S."/>
            <person name="Walk T."/>
            <person name="White J."/>
            <person name="Yandava C."/>
            <person name="Burger G."/>
            <person name="Gray M.W."/>
            <person name="Holland P.W.H."/>
            <person name="King N."/>
            <person name="Lang F.B.F."/>
            <person name="Roger A.J."/>
            <person name="Ruiz-Trillo I."/>
            <person name="Lander E."/>
            <person name="Nusbaum C."/>
        </authorList>
    </citation>
    <scope>NUCLEOTIDE SEQUENCE [LARGE SCALE GENOMIC DNA]</scope>
    <source>
        <strain evidence="3">ATCC 38327</strain>
    </source>
</reference>
<keyword evidence="3" id="KW-1185">Reference proteome</keyword>
<reference evidence="2 3" key="1">
    <citation type="submission" date="2009-11" db="EMBL/GenBank/DDBJ databases">
        <title>Annotation of Allomyces macrogynus ATCC 38327.</title>
        <authorList>
            <consortium name="The Broad Institute Genome Sequencing Platform"/>
            <person name="Russ C."/>
            <person name="Cuomo C."/>
            <person name="Burger G."/>
            <person name="Gray M.W."/>
            <person name="Holland P.W.H."/>
            <person name="King N."/>
            <person name="Lang F.B.F."/>
            <person name="Roger A.J."/>
            <person name="Ruiz-Trillo I."/>
            <person name="Young S.K."/>
            <person name="Zeng Q."/>
            <person name="Gargeya S."/>
            <person name="Fitzgerald M."/>
            <person name="Haas B."/>
            <person name="Abouelleil A."/>
            <person name="Alvarado L."/>
            <person name="Arachchi H.M."/>
            <person name="Berlin A."/>
            <person name="Chapman S.B."/>
            <person name="Gearin G."/>
            <person name="Goldberg J."/>
            <person name="Griggs A."/>
            <person name="Gujja S."/>
            <person name="Hansen M."/>
            <person name="Heiman D."/>
            <person name="Howarth C."/>
            <person name="Larimer J."/>
            <person name="Lui A."/>
            <person name="MacDonald P.J.P."/>
            <person name="McCowen C."/>
            <person name="Montmayeur A."/>
            <person name="Murphy C."/>
            <person name="Neiman D."/>
            <person name="Pearson M."/>
            <person name="Priest M."/>
            <person name="Roberts A."/>
            <person name="Saif S."/>
            <person name="Shea T."/>
            <person name="Sisk P."/>
            <person name="Stolte C."/>
            <person name="Sykes S."/>
            <person name="Wortman J."/>
            <person name="Nusbaum C."/>
            <person name="Birren B."/>
        </authorList>
    </citation>
    <scope>NUCLEOTIDE SEQUENCE [LARGE SCALE GENOMIC DNA]</scope>
    <source>
        <strain evidence="2 3">ATCC 38327</strain>
    </source>
</reference>
<evidence type="ECO:0000313" key="2">
    <source>
        <dbReference type="EMBL" id="KNE68589.1"/>
    </source>
</evidence>
<dbReference type="OrthoDB" id="5581411at2759"/>
<feature type="compositionally biased region" description="Acidic residues" evidence="1">
    <location>
        <begin position="367"/>
        <end position="380"/>
    </location>
</feature>
<sequence>MTLSTLSPTMMANGANDPELDGAPGTSPSTTNGKANDDAPVYRAREGDALYYTCSVYRPLNAQLDDAADTQFDDADNDAGVDENGDEADGWKLVKVIHDTLPFTPILHEWGRGLVLNMDEKLVGLAVGDKASFVQVGKKANWNPFDLDLPVEALDVDGDFRVDIEIIALIPQDATFAARLHPIHLSLTTGDALHDTCHDPTSVLSRYMLGLTLAQHLAADLASIHDDAFQPDLARIMALSLTLTTRAAAAALAIDELDAALALLVDFFAAVESPETSELGKEYTAPLPGGALLAVFGRLEVERYAVEVEVVARAAVLWCECLERMGEGEMAVECAKAAVGWLVDGSAFRRWVEEPAEEGKDEGWWSDADEEEEVPGDAEQDDAWQVHVDWAALGVEDLTAPSSSDQAASPWASTTETADAPPPEPRRRAARAASPVADSVEEEPAIDLGPPTLDNVLTHVSLDQVHLDLMRAFAPYTLFPVPSVVAWCLTNYPALRPWLNDQPTETRHRLVALLLDALFTAGALRVYATVKSAGRPVPRGYNDVQAELRDPTVVRVEYEEGDEVDDELPPFVVDDSEPEPEELMDDDEEREGDATTVLAMADAGTYYKFCVLPHSSSPRPADADLDSAVPPRDTDGVDLSKFLPHLSVCDAHAGLFVQYAPMQAYRVDKVWNYLTSSHAGVQKLCAWVEAGKPEAGVDAVADSGVEVEGEVGMVRNKKKRWVPTLTNEQVALRRKVAGAYLRRMVEMGRVRLLPKPVPGAAWKVCLMEVEDVEGV</sequence>
<protein>
    <submittedName>
        <fullName evidence="2">Uncharacterized protein</fullName>
    </submittedName>
</protein>
<feature type="region of interest" description="Disordered" evidence="1">
    <location>
        <begin position="566"/>
        <end position="591"/>
    </location>
</feature>
<feature type="region of interest" description="Disordered" evidence="1">
    <location>
        <begin position="1"/>
        <end position="40"/>
    </location>
</feature>
<dbReference type="EMBL" id="GG745357">
    <property type="protein sequence ID" value="KNE68589.1"/>
    <property type="molecule type" value="Genomic_DNA"/>
</dbReference>
<proteinExistence type="predicted"/>
<gene>
    <name evidence="2" type="ORF">AMAG_12756</name>
</gene>
<feature type="region of interest" description="Disordered" evidence="1">
    <location>
        <begin position="353"/>
        <end position="380"/>
    </location>
</feature>
<feature type="region of interest" description="Disordered" evidence="1">
    <location>
        <begin position="399"/>
        <end position="444"/>
    </location>
</feature>
<feature type="compositionally biased region" description="Basic and acidic residues" evidence="1">
    <location>
        <begin position="353"/>
        <end position="363"/>
    </location>
</feature>
<evidence type="ECO:0000313" key="3">
    <source>
        <dbReference type="Proteomes" id="UP000054350"/>
    </source>
</evidence>
<evidence type="ECO:0000256" key="1">
    <source>
        <dbReference type="SAM" id="MobiDB-lite"/>
    </source>
</evidence>
<name>A0A0L0T1Y9_ALLM3</name>
<feature type="compositionally biased region" description="Polar residues" evidence="1">
    <location>
        <begin position="1"/>
        <end position="10"/>
    </location>
</feature>
<dbReference type="Proteomes" id="UP000054350">
    <property type="component" value="Unassembled WGS sequence"/>
</dbReference>